<sequence>MSTLTVPTGFSYVLAALVATIPLHIWQTMTVSKHRRLSGIKYPRLYADNAEMAASPAAVRFNCVQRAHQNTLENISHLYVGTVVLGLKYPYVAAAALGAWIVNRIIYTRGYASGDPAKRSSILGMLFYMPAMLAIVPGSMYTVYQFISEGL</sequence>
<evidence type="ECO:0000256" key="4">
    <source>
        <dbReference type="ARBA" id="ARBA00023136"/>
    </source>
</evidence>
<protein>
    <recommendedName>
        <fullName evidence="8">Membrane-associated proteins in eicosanoid and glutathione metabolism</fullName>
    </recommendedName>
</protein>
<gene>
    <name evidence="6" type="ORF">FB45DRAFT_918813</name>
</gene>
<dbReference type="InterPro" id="IPR050997">
    <property type="entry name" value="MAPEG"/>
</dbReference>
<evidence type="ECO:0000256" key="5">
    <source>
        <dbReference type="SAM" id="Phobius"/>
    </source>
</evidence>
<keyword evidence="2 5" id="KW-0812">Transmembrane</keyword>
<dbReference type="GO" id="GO:0005783">
    <property type="term" value="C:endoplasmic reticulum"/>
    <property type="evidence" value="ECO:0007669"/>
    <property type="project" value="TreeGrafter"/>
</dbReference>
<feature type="transmembrane region" description="Helical" evidence="5">
    <location>
        <begin position="122"/>
        <end position="144"/>
    </location>
</feature>
<evidence type="ECO:0000313" key="6">
    <source>
        <dbReference type="EMBL" id="KAJ7628635.1"/>
    </source>
</evidence>
<dbReference type="Pfam" id="PF01124">
    <property type="entry name" value="MAPEG"/>
    <property type="match status" value="1"/>
</dbReference>
<keyword evidence="4 5" id="KW-0472">Membrane</keyword>
<feature type="transmembrane region" description="Helical" evidence="5">
    <location>
        <begin position="78"/>
        <end position="102"/>
    </location>
</feature>
<reference evidence="6" key="1">
    <citation type="submission" date="2023-03" db="EMBL/GenBank/DDBJ databases">
        <title>Massive genome expansion in bonnet fungi (Mycena s.s.) driven by repeated elements and novel gene families across ecological guilds.</title>
        <authorList>
            <consortium name="Lawrence Berkeley National Laboratory"/>
            <person name="Harder C.B."/>
            <person name="Miyauchi S."/>
            <person name="Viragh M."/>
            <person name="Kuo A."/>
            <person name="Thoen E."/>
            <person name="Andreopoulos B."/>
            <person name="Lu D."/>
            <person name="Skrede I."/>
            <person name="Drula E."/>
            <person name="Henrissat B."/>
            <person name="Morin E."/>
            <person name="Kohler A."/>
            <person name="Barry K."/>
            <person name="LaButti K."/>
            <person name="Morin E."/>
            <person name="Salamov A."/>
            <person name="Lipzen A."/>
            <person name="Mereny Z."/>
            <person name="Hegedus B."/>
            <person name="Baldrian P."/>
            <person name="Stursova M."/>
            <person name="Weitz H."/>
            <person name="Taylor A."/>
            <person name="Grigoriev I.V."/>
            <person name="Nagy L.G."/>
            <person name="Martin F."/>
            <person name="Kauserud H."/>
        </authorList>
    </citation>
    <scope>NUCLEOTIDE SEQUENCE</scope>
    <source>
        <strain evidence="6">9284</strain>
    </source>
</reference>
<dbReference type="GO" id="GO:0004364">
    <property type="term" value="F:glutathione transferase activity"/>
    <property type="evidence" value="ECO:0007669"/>
    <property type="project" value="TreeGrafter"/>
</dbReference>
<dbReference type="Proteomes" id="UP001221142">
    <property type="component" value="Unassembled WGS sequence"/>
</dbReference>
<dbReference type="PANTHER" id="PTHR10250:SF26">
    <property type="entry name" value="GLUTATHIONE S-TRANSFERASE 3, MITOCHONDRIAL"/>
    <property type="match status" value="1"/>
</dbReference>
<proteinExistence type="predicted"/>
<keyword evidence="3 5" id="KW-1133">Transmembrane helix</keyword>
<organism evidence="6 7">
    <name type="scientific">Roridomyces roridus</name>
    <dbReference type="NCBI Taxonomy" id="1738132"/>
    <lineage>
        <taxon>Eukaryota</taxon>
        <taxon>Fungi</taxon>
        <taxon>Dikarya</taxon>
        <taxon>Basidiomycota</taxon>
        <taxon>Agaricomycotina</taxon>
        <taxon>Agaricomycetes</taxon>
        <taxon>Agaricomycetidae</taxon>
        <taxon>Agaricales</taxon>
        <taxon>Marasmiineae</taxon>
        <taxon>Mycenaceae</taxon>
        <taxon>Roridomyces</taxon>
    </lineage>
</organism>
<dbReference type="Gene3D" id="1.20.120.550">
    <property type="entry name" value="Membrane associated eicosanoid/glutathione metabolism-like domain"/>
    <property type="match status" value="1"/>
</dbReference>
<dbReference type="GO" id="GO:0005635">
    <property type="term" value="C:nuclear envelope"/>
    <property type="evidence" value="ECO:0007669"/>
    <property type="project" value="TreeGrafter"/>
</dbReference>
<dbReference type="GO" id="GO:0016020">
    <property type="term" value="C:membrane"/>
    <property type="evidence" value="ECO:0007669"/>
    <property type="project" value="UniProtKB-SubCell"/>
</dbReference>
<evidence type="ECO:0000313" key="7">
    <source>
        <dbReference type="Proteomes" id="UP001221142"/>
    </source>
</evidence>
<accession>A0AAD7BR99</accession>
<evidence type="ECO:0000256" key="1">
    <source>
        <dbReference type="ARBA" id="ARBA00004141"/>
    </source>
</evidence>
<feature type="transmembrane region" description="Helical" evidence="5">
    <location>
        <begin position="6"/>
        <end position="26"/>
    </location>
</feature>
<evidence type="ECO:0008006" key="8">
    <source>
        <dbReference type="Google" id="ProtNLM"/>
    </source>
</evidence>
<dbReference type="SUPFAM" id="SSF161084">
    <property type="entry name" value="MAPEG domain-like"/>
    <property type="match status" value="1"/>
</dbReference>
<dbReference type="EMBL" id="JARKIF010000010">
    <property type="protein sequence ID" value="KAJ7628635.1"/>
    <property type="molecule type" value="Genomic_DNA"/>
</dbReference>
<dbReference type="GO" id="GO:0004602">
    <property type="term" value="F:glutathione peroxidase activity"/>
    <property type="evidence" value="ECO:0007669"/>
    <property type="project" value="TreeGrafter"/>
</dbReference>
<keyword evidence="7" id="KW-1185">Reference proteome</keyword>
<comment type="subcellular location">
    <subcellularLocation>
        <location evidence="1">Membrane</location>
        <topology evidence="1">Multi-pass membrane protein</topology>
    </subcellularLocation>
</comment>
<dbReference type="InterPro" id="IPR001129">
    <property type="entry name" value="Membr-assoc_MAPEG"/>
</dbReference>
<comment type="caution">
    <text evidence="6">The sequence shown here is derived from an EMBL/GenBank/DDBJ whole genome shotgun (WGS) entry which is preliminary data.</text>
</comment>
<dbReference type="AlphaFoldDB" id="A0AAD7BR99"/>
<evidence type="ECO:0000256" key="3">
    <source>
        <dbReference type="ARBA" id="ARBA00022989"/>
    </source>
</evidence>
<evidence type="ECO:0000256" key="2">
    <source>
        <dbReference type="ARBA" id="ARBA00022692"/>
    </source>
</evidence>
<dbReference type="PANTHER" id="PTHR10250">
    <property type="entry name" value="MICROSOMAL GLUTATHIONE S-TRANSFERASE"/>
    <property type="match status" value="1"/>
</dbReference>
<dbReference type="InterPro" id="IPR023352">
    <property type="entry name" value="MAPEG-like_dom_sf"/>
</dbReference>
<name>A0AAD7BR99_9AGAR</name>